<dbReference type="InterPro" id="IPR002223">
    <property type="entry name" value="Kunitz_BPTI"/>
</dbReference>
<accession>J9E2Q3</accession>
<dbReference type="InterPro" id="IPR050098">
    <property type="entry name" value="TFPI/VKTCI-like"/>
</dbReference>
<protein>
    <recommendedName>
        <fullName evidence="7">BPTI/Kunitz inhibitor domain-containing protein</fullName>
    </recommendedName>
</protein>
<feature type="compositionally biased region" description="Polar residues" evidence="6">
    <location>
        <begin position="267"/>
        <end position="277"/>
    </location>
</feature>
<dbReference type="CDD" id="cd00109">
    <property type="entry name" value="Kunitz-type"/>
    <property type="match status" value="1"/>
</dbReference>
<dbReference type="PROSITE" id="PS00280">
    <property type="entry name" value="BPTI_KUNITZ_1"/>
    <property type="match status" value="1"/>
</dbReference>
<evidence type="ECO:0000256" key="5">
    <source>
        <dbReference type="ARBA" id="ARBA00023157"/>
    </source>
</evidence>
<gene>
    <name evidence="8" type="ORF">WUBG_12575</name>
</gene>
<dbReference type="PANTHER" id="PTHR10083">
    <property type="entry name" value="KUNITZ-TYPE PROTEASE INHIBITOR-RELATED"/>
    <property type="match status" value="1"/>
</dbReference>
<dbReference type="GO" id="GO:0004867">
    <property type="term" value="F:serine-type endopeptidase inhibitor activity"/>
    <property type="evidence" value="ECO:0007669"/>
    <property type="project" value="UniProtKB-KW"/>
</dbReference>
<feature type="region of interest" description="Disordered" evidence="6">
    <location>
        <begin position="536"/>
        <end position="588"/>
    </location>
</feature>
<dbReference type="PANTHER" id="PTHR10083:SF381">
    <property type="entry name" value="BPTI_KUNITZ INHIBITOR DOMAIN-CONTAINING PROTEIN"/>
    <property type="match status" value="1"/>
</dbReference>
<dbReference type="FunFam" id="4.10.410.10:FF:000020">
    <property type="entry name" value="Collagen, type VI, alpha 3"/>
    <property type="match status" value="1"/>
</dbReference>
<feature type="compositionally biased region" description="Low complexity" evidence="6">
    <location>
        <begin position="536"/>
        <end position="558"/>
    </location>
</feature>
<name>J9E2Q3_WUCBA</name>
<dbReference type="InterPro" id="IPR036880">
    <property type="entry name" value="Kunitz_BPTI_sf"/>
</dbReference>
<dbReference type="InterPro" id="IPR020901">
    <property type="entry name" value="Prtase_inh_Kunz-CS"/>
</dbReference>
<evidence type="ECO:0000259" key="7">
    <source>
        <dbReference type="PROSITE" id="PS50279"/>
    </source>
</evidence>
<feature type="region of interest" description="Disordered" evidence="6">
    <location>
        <begin position="617"/>
        <end position="638"/>
    </location>
</feature>
<keyword evidence="5" id="KW-1015">Disulfide bond</keyword>
<sequence>MSHSRRTSQINSVTELGEKCTQPMDAGPCKNFIERWFFNINTSLCQSFQYGGCAGNRNHFFSKHECEIHCARFFNGRTGRRRIAAYESVTHTSQFNTLTWSQSTKILNEHEDIVENKQQNILHYSSSNVTPSVITNNSWNIAKVNSQENLSKSNLEDGKHAKVKLEDKLENNASNRMIAIENIAKDSIRKHQQQQLSGHKVDISVTNSNIPEQSIIPDDDKRIPMKVTKQHSINDKRIDDNWKPIIGNTQNNSTQMINALRSKISQVQEDEMNSQIESTHKDSSSSMMNWNNDDLTRQQKQTQVMTVQENDISQIQQQNELSQQQQHNAQMSQHEKVEDITSLKSDLFDSHIAKQMLTDLATTQNSKLSNDEQLINLSQAEISGAQIDQTMMIDHENKLEKGKQNIATNEALINNDAFDKSVNDDYRISTDQNDDGRLILDEVIRSSKFISPKFEAKNEIHTQLNNVNDHWMKSKQLTDTITTNHSIVGHANSQSVVGTQKVNDKTSIALDKGSAKLNRDSILRHHVRIINQGSALESPLSSSLSPQPSLSSTASPISSLPPSPQSSSLSSSSSSSISPQSPPSSITLSSTLLSTTSLSPQSSSLILSDTKTHLSTFQQKFHSSKSNKNESFNGKHIN</sequence>
<dbReference type="GO" id="GO:0005615">
    <property type="term" value="C:extracellular space"/>
    <property type="evidence" value="ECO:0007669"/>
    <property type="project" value="TreeGrafter"/>
</dbReference>
<dbReference type="PRINTS" id="PR00759">
    <property type="entry name" value="BASICPTASE"/>
</dbReference>
<dbReference type="Proteomes" id="UP000004810">
    <property type="component" value="Unassembled WGS sequence"/>
</dbReference>
<organism evidence="8 9">
    <name type="scientific">Wuchereria bancrofti</name>
    <dbReference type="NCBI Taxonomy" id="6293"/>
    <lineage>
        <taxon>Eukaryota</taxon>
        <taxon>Metazoa</taxon>
        <taxon>Ecdysozoa</taxon>
        <taxon>Nematoda</taxon>
        <taxon>Chromadorea</taxon>
        <taxon>Rhabditida</taxon>
        <taxon>Spirurina</taxon>
        <taxon>Spiruromorpha</taxon>
        <taxon>Filarioidea</taxon>
        <taxon>Onchocercidae</taxon>
        <taxon>Wuchereria</taxon>
    </lineage>
</organism>
<feature type="domain" description="BPTI/Kunitz inhibitor" evidence="7">
    <location>
        <begin position="20"/>
        <end position="70"/>
    </location>
</feature>
<dbReference type="SUPFAM" id="SSF57362">
    <property type="entry name" value="BPTI-like"/>
    <property type="match status" value="1"/>
</dbReference>
<dbReference type="EMBL" id="ADBV01008967">
    <property type="protein sequence ID" value="EJW76516.1"/>
    <property type="molecule type" value="Genomic_DNA"/>
</dbReference>
<keyword evidence="4" id="KW-0722">Serine protease inhibitor</keyword>
<keyword evidence="2" id="KW-0964">Secreted</keyword>
<proteinExistence type="predicted"/>
<evidence type="ECO:0000256" key="6">
    <source>
        <dbReference type="SAM" id="MobiDB-lite"/>
    </source>
</evidence>
<evidence type="ECO:0000256" key="2">
    <source>
        <dbReference type="ARBA" id="ARBA00022525"/>
    </source>
</evidence>
<keyword evidence="3" id="KW-0646">Protease inhibitor</keyword>
<evidence type="ECO:0000256" key="3">
    <source>
        <dbReference type="ARBA" id="ARBA00022690"/>
    </source>
</evidence>
<evidence type="ECO:0000256" key="4">
    <source>
        <dbReference type="ARBA" id="ARBA00022900"/>
    </source>
</evidence>
<comment type="caution">
    <text evidence="8">The sequence shown here is derived from an EMBL/GenBank/DDBJ whole genome shotgun (WGS) entry which is preliminary data.</text>
</comment>
<feature type="region of interest" description="Disordered" evidence="6">
    <location>
        <begin position="267"/>
        <end position="291"/>
    </location>
</feature>
<dbReference type="PROSITE" id="PS50279">
    <property type="entry name" value="BPTI_KUNITZ_2"/>
    <property type="match status" value="1"/>
</dbReference>
<reference evidence="9" key="1">
    <citation type="submission" date="2012-08" db="EMBL/GenBank/DDBJ databases">
        <title>The Genome Sequence of Wuchereria bancrofti.</title>
        <authorList>
            <person name="Nutman T.B."/>
            <person name="Fink D.L."/>
            <person name="Russ C."/>
            <person name="Young S."/>
            <person name="Zeng Q."/>
            <person name="Koehrsen M."/>
            <person name="Alvarado L."/>
            <person name="Berlin A."/>
            <person name="Chapman S.B."/>
            <person name="Chen Z."/>
            <person name="Freedman E."/>
            <person name="Gellesch M."/>
            <person name="Goldberg J."/>
            <person name="Griggs A."/>
            <person name="Gujja S."/>
            <person name="Heilman E.R."/>
            <person name="Heiman D."/>
            <person name="Hepburn T."/>
            <person name="Howarth C."/>
            <person name="Jen D."/>
            <person name="Larson L."/>
            <person name="Lewis B."/>
            <person name="Mehta T."/>
            <person name="Park D."/>
            <person name="Pearson M."/>
            <person name="Roberts A."/>
            <person name="Saif S."/>
            <person name="Shea T."/>
            <person name="Shenoy N."/>
            <person name="Sisk P."/>
            <person name="Stolte C."/>
            <person name="Sykes S."/>
            <person name="Walk T."/>
            <person name="White J."/>
            <person name="Yandava C."/>
            <person name="Haas B."/>
            <person name="Henn M.R."/>
            <person name="Nusbaum C."/>
            <person name="Birren B."/>
        </authorList>
    </citation>
    <scope>NUCLEOTIDE SEQUENCE [LARGE SCALE GENOMIC DNA]</scope>
    <source>
        <strain evidence="9">NA</strain>
    </source>
</reference>
<feature type="compositionally biased region" description="Low complexity" evidence="6">
    <location>
        <begin position="565"/>
        <end position="588"/>
    </location>
</feature>
<evidence type="ECO:0000313" key="8">
    <source>
        <dbReference type="EMBL" id="EJW76516.1"/>
    </source>
</evidence>
<comment type="subcellular location">
    <subcellularLocation>
        <location evidence="1">Secreted</location>
    </subcellularLocation>
</comment>
<evidence type="ECO:0000313" key="9">
    <source>
        <dbReference type="Proteomes" id="UP000004810"/>
    </source>
</evidence>
<dbReference type="AlphaFoldDB" id="J9E2Q3"/>
<dbReference type="SMART" id="SM00131">
    <property type="entry name" value="KU"/>
    <property type="match status" value="1"/>
</dbReference>
<evidence type="ECO:0000256" key="1">
    <source>
        <dbReference type="ARBA" id="ARBA00004613"/>
    </source>
</evidence>
<dbReference type="Pfam" id="PF00014">
    <property type="entry name" value="Kunitz_BPTI"/>
    <property type="match status" value="1"/>
</dbReference>
<dbReference type="Gene3D" id="4.10.410.10">
    <property type="entry name" value="Pancreatic trypsin inhibitor Kunitz domain"/>
    <property type="match status" value="1"/>
</dbReference>
<feature type="compositionally biased region" description="Polar residues" evidence="6">
    <location>
        <begin position="617"/>
        <end position="632"/>
    </location>
</feature>